<sequence length="112" mass="11730">MMKNFFGYAAAVAAMAAISLLLAAVPPTLVKAQSPPPPPSPTPNCSVSELSECTIPFAFGSAPTPTCCAKLKQQQPCFCVYLKDPSLAQYVNSSNARKIAASCNVTYPTNCP</sequence>
<dbReference type="InterPro" id="IPR036312">
    <property type="entry name" value="Bifun_inhib/LTP/seed_sf"/>
</dbReference>
<keyword evidence="6" id="KW-1185">Reference proteome</keyword>
<dbReference type="STRING" id="3818.A0A445D3T4"/>
<protein>
    <recommendedName>
        <fullName evidence="4">Bifunctional inhibitor/plant lipid transfer protein/seed storage helical domain-containing protein</fullName>
    </recommendedName>
</protein>
<evidence type="ECO:0000259" key="4">
    <source>
        <dbReference type="SMART" id="SM00499"/>
    </source>
</evidence>
<reference evidence="5 6" key="1">
    <citation type="submission" date="2019-01" db="EMBL/GenBank/DDBJ databases">
        <title>Sequencing of cultivated peanut Arachis hypogaea provides insights into genome evolution and oil improvement.</title>
        <authorList>
            <person name="Chen X."/>
        </authorList>
    </citation>
    <scope>NUCLEOTIDE SEQUENCE [LARGE SCALE GENOMIC DNA]</scope>
    <source>
        <strain evidence="6">cv. Fuhuasheng</strain>
        <tissue evidence="5">Leaves</tissue>
    </source>
</reference>
<comment type="caution">
    <text evidence="5">The sequence shown here is derived from an EMBL/GenBank/DDBJ whole genome shotgun (WGS) entry which is preliminary data.</text>
</comment>
<dbReference type="SMART" id="SM00499">
    <property type="entry name" value="AAI"/>
    <property type="match status" value="1"/>
</dbReference>
<keyword evidence="3" id="KW-0732">Signal</keyword>
<organism evidence="5 6">
    <name type="scientific">Arachis hypogaea</name>
    <name type="common">Peanut</name>
    <dbReference type="NCBI Taxonomy" id="3818"/>
    <lineage>
        <taxon>Eukaryota</taxon>
        <taxon>Viridiplantae</taxon>
        <taxon>Streptophyta</taxon>
        <taxon>Embryophyta</taxon>
        <taxon>Tracheophyta</taxon>
        <taxon>Spermatophyta</taxon>
        <taxon>Magnoliopsida</taxon>
        <taxon>eudicotyledons</taxon>
        <taxon>Gunneridae</taxon>
        <taxon>Pentapetalae</taxon>
        <taxon>rosids</taxon>
        <taxon>fabids</taxon>
        <taxon>Fabales</taxon>
        <taxon>Fabaceae</taxon>
        <taxon>Papilionoideae</taxon>
        <taxon>50 kb inversion clade</taxon>
        <taxon>dalbergioids sensu lato</taxon>
        <taxon>Dalbergieae</taxon>
        <taxon>Pterocarpus clade</taxon>
        <taxon>Arachis</taxon>
    </lineage>
</organism>
<evidence type="ECO:0000313" key="5">
    <source>
        <dbReference type="EMBL" id="RYR57869.1"/>
    </source>
</evidence>
<proteinExistence type="predicted"/>
<dbReference type="GO" id="GO:0008289">
    <property type="term" value="F:lipid binding"/>
    <property type="evidence" value="ECO:0007669"/>
    <property type="project" value="UniProtKB-KW"/>
</dbReference>
<dbReference type="InterPro" id="IPR016140">
    <property type="entry name" value="Bifunc_inhib/LTP/seed_store"/>
</dbReference>
<dbReference type="Gramene" id="arahy.Tifrunner.gnm2.ann2.Ah05g298700.1">
    <property type="protein sequence ID" value="arahy.Tifrunner.gnm2.ann2.Ah05g298700.1-CDS-1"/>
    <property type="gene ID" value="arahy.Tifrunner.gnm2.ann2.Ah05g298700"/>
</dbReference>
<dbReference type="InterPro" id="IPR033872">
    <property type="entry name" value="nsLTP2"/>
</dbReference>
<keyword evidence="1" id="KW-0813">Transport</keyword>
<gene>
    <name evidence="5" type="ORF">Ahy_A05g023559</name>
</gene>
<accession>A0A445D3T4</accession>
<evidence type="ECO:0000256" key="1">
    <source>
        <dbReference type="ARBA" id="ARBA00022448"/>
    </source>
</evidence>
<feature type="chain" id="PRO_5019152548" description="Bifunctional inhibitor/plant lipid transfer protein/seed storage helical domain-containing protein" evidence="3">
    <location>
        <begin position="33"/>
        <end position="112"/>
    </location>
</feature>
<dbReference type="Pfam" id="PF00234">
    <property type="entry name" value="Tryp_alpha_amyl"/>
    <property type="match status" value="1"/>
</dbReference>
<evidence type="ECO:0000256" key="2">
    <source>
        <dbReference type="ARBA" id="ARBA00023121"/>
    </source>
</evidence>
<dbReference type="EMBL" id="SDMP01000005">
    <property type="protein sequence ID" value="RYR57869.1"/>
    <property type="molecule type" value="Genomic_DNA"/>
</dbReference>
<evidence type="ECO:0000256" key="3">
    <source>
        <dbReference type="SAM" id="SignalP"/>
    </source>
</evidence>
<evidence type="ECO:0000313" key="6">
    <source>
        <dbReference type="Proteomes" id="UP000289738"/>
    </source>
</evidence>
<keyword evidence="2" id="KW-0446">Lipid-binding</keyword>
<dbReference type="PANTHER" id="PTHR33214">
    <property type="entry name" value="BIFUNCTIONAL INHIBITOR/LIPID-TRANSFER PROTEIN/SEED STORAGE 2S ALBUMIN SUPERFAMILY PROTEIN"/>
    <property type="match status" value="1"/>
</dbReference>
<feature type="domain" description="Bifunctional inhibitor/plant lipid transfer protein/seed storage helical" evidence="4">
    <location>
        <begin position="45"/>
        <end position="111"/>
    </location>
</feature>
<dbReference type="CDD" id="cd01959">
    <property type="entry name" value="nsLTP2"/>
    <property type="match status" value="1"/>
</dbReference>
<dbReference type="SMR" id="A0A445D3T4"/>
<dbReference type="GO" id="GO:0006869">
    <property type="term" value="P:lipid transport"/>
    <property type="evidence" value="ECO:0007669"/>
    <property type="project" value="InterPro"/>
</dbReference>
<dbReference type="AlphaFoldDB" id="A0A445D3T4"/>
<name>A0A445D3T4_ARAHY</name>
<dbReference type="SUPFAM" id="SSF47699">
    <property type="entry name" value="Bifunctional inhibitor/lipid-transfer protein/seed storage 2S albumin"/>
    <property type="match status" value="1"/>
</dbReference>
<dbReference type="PANTHER" id="PTHR33214:SF69">
    <property type="entry name" value="BIFUNCTIONAL INHIBITOR_LIPID-TRANSFER PROTEIN_SEED STORAGE 2S ALBUMIN SUPERFAMILY PROTEIN"/>
    <property type="match status" value="1"/>
</dbReference>
<feature type="signal peptide" evidence="3">
    <location>
        <begin position="1"/>
        <end position="32"/>
    </location>
</feature>
<dbReference type="Proteomes" id="UP000289738">
    <property type="component" value="Chromosome A05"/>
</dbReference>
<dbReference type="OrthoDB" id="665742at2759"/>
<dbReference type="Gene3D" id="1.10.110.10">
    <property type="entry name" value="Plant lipid-transfer and hydrophobic proteins"/>
    <property type="match status" value="1"/>
</dbReference>